<name>A0A0J7KZU1_LASNI</name>
<protein>
    <submittedName>
        <fullName evidence="2">Alpha-tocopherol transfer</fullName>
    </submittedName>
</protein>
<dbReference type="PANTHER" id="PTHR10174">
    <property type="entry name" value="ALPHA-TOCOPHEROL TRANSFER PROTEIN-RELATED"/>
    <property type="match status" value="1"/>
</dbReference>
<dbReference type="EMBL" id="LBMM01001723">
    <property type="protein sequence ID" value="KMQ95843.1"/>
    <property type="molecule type" value="Genomic_DNA"/>
</dbReference>
<reference evidence="2 3" key="1">
    <citation type="submission" date="2015-04" db="EMBL/GenBank/DDBJ databases">
        <title>Lasius niger genome sequencing.</title>
        <authorList>
            <person name="Konorov E.A."/>
            <person name="Nikitin M.A."/>
            <person name="Kirill M.V."/>
            <person name="Chang P."/>
        </authorList>
    </citation>
    <scope>NUCLEOTIDE SEQUENCE [LARGE SCALE GENOMIC DNA]</scope>
    <source>
        <tissue evidence="2">Whole</tissue>
    </source>
</reference>
<dbReference type="Gene3D" id="1.20.5.1200">
    <property type="entry name" value="Alpha-tocopherol transfer"/>
    <property type="match status" value="1"/>
</dbReference>
<evidence type="ECO:0000313" key="3">
    <source>
        <dbReference type="Proteomes" id="UP000036403"/>
    </source>
</evidence>
<dbReference type="InterPro" id="IPR036273">
    <property type="entry name" value="CRAL/TRIO_N_dom_sf"/>
</dbReference>
<feature type="domain" description="CRAL-TRIO" evidence="1">
    <location>
        <begin position="128"/>
        <end position="293"/>
    </location>
</feature>
<evidence type="ECO:0000313" key="2">
    <source>
        <dbReference type="EMBL" id="KMQ95843.1"/>
    </source>
</evidence>
<dbReference type="Proteomes" id="UP000036403">
    <property type="component" value="Unassembled WGS sequence"/>
</dbReference>
<dbReference type="Gene3D" id="3.40.525.10">
    <property type="entry name" value="CRAL-TRIO lipid binding domain"/>
    <property type="match status" value="1"/>
</dbReference>
<dbReference type="SUPFAM" id="SSF52087">
    <property type="entry name" value="CRAL/TRIO domain"/>
    <property type="match status" value="1"/>
</dbReference>
<proteinExistence type="predicted"/>
<dbReference type="OrthoDB" id="75724at2759"/>
<dbReference type="InterPro" id="IPR036865">
    <property type="entry name" value="CRAL-TRIO_dom_sf"/>
</dbReference>
<dbReference type="SMART" id="SM00516">
    <property type="entry name" value="SEC14"/>
    <property type="match status" value="1"/>
</dbReference>
<dbReference type="AlphaFoldDB" id="A0A0J7KZU1"/>
<dbReference type="PANTHER" id="PTHR10174:SF220">
    <property type="entry name" value="LD41874P"/>
    <property type="match status" value="1"/>
</dbReference>
<dbReference type="Gene3D" id="1.10.8.20">
    <property type="entry name" value="N-terminal domain of phosphatidylinositol transfer protein sec14p"/>
    <property type="match status" value="1"/>
</dbReference>
<dbReference type="CDD" id="cd00170">
    <property type="entry name" value="SEC14"/>
    <property type="match status" value="1"/>
</dbReference>
<evidence type="ECO:0000259" key="1">
    <source>
        <dbReference type="PROSITE" id="PS50191"/>
    </source>
</evidence>
<dbReference type="PROSITE" id="PS50191">
    <property type="entry name" value="CRAL_TRIO"/>
    <property type="match status" value="1"/>
</dbReference>
<dbReference type="STRING" id="67767.A0A0J7KZU1"/>
<dbReference type="InterPro" id="IPR001251">
    <property type="entry name" value="CRAL-TRIO_dom"/>
</dbReference>
<dbReference type="SUPFAM" id="SSF46938">
    <property type="entry name" value="CRAL/TRIO N-terminal domain"/>
    <property type="match status" value="1"/>
</dbReference>
<keyword evidence="3" id="KW-1185">Reference proteome</keyword>
<comment type="caution">
    <text evidence="2">The sequence shown here is derived from an EMBL/GenBank/DDBJ whole genome shotgun (WGS) entry which is preliminary data.</text>
</comment>
<dbReference type="PaxDb" id="67767-A0A0J7KZU1"/>
<gene>
    <name evidence="2" type="ORF">RF55_3916</name>
</gene>
<dbReference type="Pfam" id="PF00650">
    <property type="entry name" value="CRAL_TRIO"/>
    <property type="match status" value="1"/>
</dbReference>
<dbReference type="PRINTS" id="PR00180">
    <property type="entry name" value="CRETINALDHBP"/>
</dbReference>
<sequence length="326" mass="38137">MASSSTIIEDKKLKWPCKQDIFRNWQENGSKIKFGEHQLNFDLDNIDEFFAQKAKEELRETPEIIADSYNELRKLIAGEPDLNIPDEEEYYQMFLRPCKYYPESAFRLIKRYFRFRQNYPHIYTDLLPSKEKVALFANLVYPLPLRAKDGSRILIVEGGKRWNPKEVPLNAFFKGMIMMMYIAMGEPKTQIAGAHIILDVEGLSLSHVTYITPSFAKMLVDFVQKCLPLRLKSIHIVKQSFFFNMAFTIFKPFLEEKIRKRIHFHGTNWESLMTFIDKKALLKRHGGELEMPDGPFGVKLCQSLVICEPFLEVDQRSGYNTNNNIK</sequence>
<organism evidence="2 3">
    <name type="scientific">Lasius niger</name>
    <name type="common">Black garden ant</name>
    <dbReference type="NCBI Taxonomy" id="67767"/>
    <lineage>
        <taxon>Eukaryota</taxon>
        <taxon>Metazoa</taxon>
        <taxon>Ecdysozoa</taxon>
        <taxon>Arthropoda</taxon>
        <taxon>Hexapoda</taxon>
        <taxon>Insecta</taxon>
        <taxon>Pterygota</taxon>
        <taxon>Neoptera</taxon>
        <taxon>Endopterygota</taxon>
        <taxon>Hymenoptera</taxon>
        <taxon>Apocrita</taxon>
        <taxon>Aculeata</taxon>
        <taxon>Formicoidea</taxon>
        <taxon>Formicidae</taxon>
        <taxon>Formicinae</taxon>
        <taxon>Lasius</taxon>
        <taxon>Lasius</taxon>
    </lineage>
</organism>
<dbReference type="GO" id="GO:1902936">
    <property type="term" value="F:phosphatidylinositol bisphosphate binding"/>
    <property type="evidence" value="ECO:0007669"/>
    <property type="project" value="TreeGrafter"/>
</dbReference>
<dbReference type="GO" id="GO:0016020">
    <property type="term" value="C:membrane"/>
    <property type="evidence" value="ECO:0007669"/>
    <property type="project" value="TreeGrafter"/>
</dbReference>
<accession>A0A0J7KZU1</accession>